<feature type="region of interest" description="Disordered" evidence="1">
    <location>
        <begin position="1"/>
        <end position="23"/>
    </location>
</feature>
<organism evidence="2">
    <name type="scientific">freshwater metagenome</name>
    <dbReference type="NCBI Taxonomy" id="449393"/>
    <lineage>
        <taxon>unclassified sequences</taxon>
        <taxon>metagenomes</taxon>
        <taxon>ecological metagenomes</taxon>
    </lineage>
</organism>
<evidence type="ECO:0000313" key="2">
    <source>
        <dbReference type="EMBL" id="CAB4778816.1"/>
    </source>
</evidence>
<accession>A0A6J6W643</accession>
<name>A0A6J6W643_9ZZZZ</name>
<dbReference type="EMBL" id="CAEZZY010000056">
    <property type="protein sequence ID" value="CAB4778816.1"/>
    <property type="molecule type" value="Genomic_DNA"/>
</dbReference>
<dbReference type="EMBL" id="CAFBNK010000035">
    <property type="protein sequence ID" value="CAB4945439.1"/>
    <property type="molecule type" value="Genomic_DNA"/>
</dbReference>
<reference evidence="2" key="1">
    <citation type="submission" date="2020-05" db="EMBL/GenBank/DDBJ databases">
        <authorList>
            <person name="Chiriac C."/>
            <person name="Salcher M."/>
            <person name="Ghai R."/>
            <person name="Kavagutti S V."/>
        </authorList>
    </citation>
    <scope>NUCLEOTIDE SEQUENCE</scope>
</reference>
<dbReference type="AlphaFoldDB" id="A0A6J6W643"/>
<evidence type="ECO:0000313" key="4">
    <source>
        <dbReference type="EMBL" id="CAB4982738.1"/>
    </source>
</evidence>
<dbReference type="EMBL" id="CAFBOU010000002">
    <property type="protein sequence ID" value="CAB4982738.1"/>
    <property type="molecule type" value="Genomic_DNA"/>
</dbReference>
<evidence type="ECO:0000256" key="1">
    <source>
        <dbReference type="SAM" id="MobiDB-lite"/>
    </source>
</evidence>
<protein>
    <submittedName>
        <fullName evidence="2">Unannotated protein</fullName>
    </submittedName>
</protein>
<feature type="compositionally biased region" description="Basic and acidic residues" evidence="1">
    <location>
        <begin position="9"/>
        <end position="23"/>
    </location>
</feature>
<evidence type="ECO:0000313" key="3">
    <source>
        <dbReference type="EMBL" id="CAB4945439.1"/>
    </source>
</evidence>
<gene>
    <name evidence="2" type="ORF">UFOPK2928_00635</name>
    <name evidence="3" type="ORF">UFOPK3786_00311</name>
    <name evidence="4" type="ORF">UFOPK4010_00071</name>
</gene>
<proteinExistence type="predicted"/>
<sequence length="99" mass="11054">MNHGAAVMSDKEKRQDGPDDATERELIEMEFQSMVEGLSLDESAPTSYLDELDKFADHNKFVAPNPPRKNISQTFRAAIAALKKWKNGNAFRDDDGVAL</sequence>